<proteinExistence type="predicted"/>
<feature type="transmembrane region" description="Helical" evidence="1">
    <location>
        <begin position="103"/>
        <end position="124"/>
    </location>
</feature>
<name>A0A919T5A1_9ACTN</name>
<keyword evidence="3" id="KW-1185">Reference proteome</keyword>
<keyword evidence="1" id="KW-0812">Transmembrane</keyword>
<evidence type="ECO:0000313" key="3">
    <source>
        <dbReference type="Proteomes" id="UP000677082"/>
    </source>
</evidence>
<accession>A0A919T5A1</accession>
<keyword evidence="1" id="KW-0472">Membrane</keyword>
<protein>
    <submittedName>
        <fullName evidence="2">Uncharacterized protein</fullName>
    </submittedName>
</protein>
<evidence type="ECO:0000313" key="2">
    <source>
        <dbReference type="EMBL" id="GIM89619.1"/>
    </source>
</evidence>
<sequence>MAVRTVTVQASDGVAWRVRVVWEPRWRALARRFGGWRRKRKDRDGGGDFPDPGLDLPSGGHHSGGGGFMSDLADDLVVGIAIIIGLIVFGFLFWWLLLPLLLLVLDIIVVVLLVIAGVVGRVLFRRPWIVEATGPQKVTAEVVGWRAALRTRDEMAEKLRLGYRPEDVAAAYASP</sequence>
<gene>
    <name evidence="2" type="ORF">Ato02nite_014120</name>
</gene>
<evidence type="ECO:0000256" key="1">
    <source>
        <dbReference type="SAM" id="Phobius"/>
    </source>
</evidence>
<feature type="transmembrane region" description="Helical" evidence="1">
    <location>
        <begin position="76"/>
        <end position="97"/>
    </location>
</feature>
<comment type="caution">
    <text evidence="2">The sequence shown here is derived from an EMBL/GenBank/DDBJ whole genome shotgun (WGS) entry which is preliminary data.</text>
</comment>
<organism evidence="2 3">
    <name type="scientific">Paractinoplanes toevensis</name>
    <dbReference type="NCBI Taxonomy" id="571911"/>
    <lineage>
        <taxon>Bacteria</taxon>
        <taxon>Bacillati</taxon>
        <taxon>Actinomycetota</taxon>
        <taxon>Actinomycetes</taxon>
        <taxon>Micromonosporales</taxon>
        <taxon>Micromonosporaceae</taxon>
        <taxon>Paractinoplanes</taxon>
    </lineage>
</organism>
<dbReference type="Proteomes" id="UP000677082">
    <property type="component" value="Unassembled WGS sequence"/>
</dbReference>
<dbReference type="EMBL" id="BOQN01000016">
    <property type="protein sequence ID" value="GIM89619.1"/>
    <property type="molecule type" value="Genomic_DNA"/>
</dbReference>
<keyword evidence="1" id="KW-1133">Transmembrane helix</keyword>
<reference evidence="2 3" key="1">
    <citation type="submission" date="2021-03" db="EMBL/GenBank/DDBJ databases">
        <title>Whole genome shotgun sequence of Actinoplanes toevensis NBRC 105298.</title>
        <authorList>
            <person name="Komaki H."/>
            <person name="Tamura T."/>
        </authorList>
    </citation>
    <scope>NUCLEOTIDE SEQUENCE [LARGE SCALE GENOMIC DNA]</scope>
    <source>
        <strain evidence="2 3">NBRC 105298</strain>
    </source>
</reference>
<dbReference type="AlphaFoldDB" id="A0A919T5A1"/>